<keyword evidence="2" id="KW-0732">Signal</keyword>
<feature type="domain" description="7TM-DISM receptor extracellular" evidence="4">
    <location>
        <begin position="39"/>
        <end position="171"/>
    </location>
</feature>
<reference evidence="5 6" key="1">
    <citation type="submission" date="2023-07" db="EMBL/GenBank/DDBJ databases">
        <title>Sorghum-associated microbial communities from plants grown in Nebraska, USA.</title>
        <authorList>
            <person name="Schachtman D."/>
        </authorList>
    </citation>
    <scope>NUCLEOTIDE SEQUENCE [LARGE SCALE GENOMIC DNA]</scope>
    <source>
        <strain evidence="5 6">BE240</strain>
    </source>
</reference>
<name>A0ABU1VGU5_9BURK</name>
<dbReference type="RefSeq" id="WP_204735367.1">
    <property type="nucleotide sequence ID" value="NZ_JAVDWE010000015.1"/>
</dbReference>
<feature type="chain" id="PRO_5046864805" description="Signal transduction histidine kinase dimerisation/phosphoacceptor domain-containing protein" evidence="2">
    <location>
        <begin position="22"/>
        <end position="481"/>
    </location>
</feature>
<accession>A0ABU1VGU5</accession>
<sequence length="481" mass="54183">MTWWCKRLVLLGLWLASVANAGAMVLDPAAQRVPLWTALQAVADPQGVLTPAQASALAAAGHGQSLRHPDHAFGHWLPYPYWAQFSLGNPDAESQSWLLTYELPTQDEVRLWVQNGQGDWVEHLQLEQQRPLAIFSGLLYPTWRLKLQARQEVRFMLRIDGYNLMRFPLYAVRDDRFVLTQGNLHLWIGVVLAVPLVVVLYVITLIPVAADRSLPLFLAMAACEMLGSMWVSGALHQLLPWFSRWHTGWLGWAGYVGLLGLSALHARVFLGTHEDAPVAHRLLLASAWVWLALVPGIALIWPETSRLMLVMGGSLHAFAMLYLAWRHHRKRAEPHRLLFLGVWGVYAFSGLLYVLYRLIQLPIHVTLISNFVQGSLVAALLGSAVSAQIIRKRNLLQASMQRAQDRSLFYATAQHDLMQPLQSVSLYAQALRSAPTRQHDTLIRGIDEAVRAVDDFMLGMRQMVSPPDEYSPYWPVEFSPV</sequence>
<evidence type="ECO:0000259" key="4">
    <source>
        <dbReference type="Pfam" id="PF07696"/>
    </source>
</evidence>
<feature type="transmembrane region" description="Helical" evidence="1">
    <location>
        <begin position="249"/>
        <end position="270"/>
    </location>
</feature>
<evidence type="ECO:0000256" key="2">
    <source>
        <dbReference type="SAM" id="SignalP"/>
    </source>
</evidence>
<feature type="signal peptide" evidence="2">
    <location>
        <begin position="1"/>
        <end position="21"/>
    </location>
</feature>
<feature type="transmembrane region" description="Helical" evidence="1">
    <location>
        <begin position="371"/>
        <end position="390"/>
    </location>
</feature>
<evidence type="ECO:0000256" key="1">
    <source>
        <dbReference type="SAM" id="Phobius"/>
    </source>
</evidence>
<protein>
    <recommendedName>
        <fullName evidence="7">Signal transduction histidine kinase dimerisation/phosphoacceptor domain-containing protein</fullName>
    </recommendedName>
</protein>
<dbReference type="SUPFAM" id="SSF47384">
    <property type="entry name" value="Homodimeric domain of signal transducing histidine kinase"/>
    <property type="match status" value="1"/>
</dbReference>
<dbReference type="Proteomes" id="UP001265550">
    <property type="component" value="Unassembled WGS sequence"/>
</dbReference>
<dbReference type="Gene3D" id="2.60.40.2380">
    <property type="match status" value="1"/>
</dbReference>
<keyword evidence="1" id="KW-1133">Transmembrane helix</keyword>
<evidence type="ECO:0000259" key="3">
    <source>
        <dbReference type="Pfam" id="PF07695"/>
    </source>
</evidence>
<gene>
    <name evidence="5" type="ORF">J2X09_004461</name>
</gene>
<dbReference type="InterPro" id="IPR011623">
    <property type="entry name" value="7TMR_DISM_rcpt_extracell_dom1"/>
</dbReference>
<dbReference type="Pfam" id="PF07695">
    <property type="entry name" value="7TMR-DISM_7TM"/>
    <property type="match status" value="1"/>
</dbReference>
<dbReference type="EMBL" id="JAVDWE010000015">
    <property type="protein sequence ID" value="MDR7096704.1"/>
    <property type="molecule type" value="Genomic_DNA"/>
</dbReference>
<proteinExistence type="predicted"/>
<feature type="transmembrane region" description="Helical" evidence="1">
    <location>
        <begin position="337"/>
        <end position="359"/>
    </location>
</feature>
<comment type="caution">
    <text evidence="5">The sequence shown here is derived from an EMBL/GenBank/DDBJ whole genome shotgun (WGS) entry which is preliminary data.</text>
</comment>
<feature type="transmembrane region" description="Helical" evidence="1">
    <location>
        <begin position="186"/>
        <end position="209"/>
    </location>
</feature>
<dbReference type="InterPro" id="IPR036097">
    <property type="entry name" value="HisK_dim/P_sf"/>
</dbReference>
<feature type="transmembrane region" description="Helical" evidence="1">
    <location>
        <begin position="216"/>
        <end position="237"/>
    </location>
</feature>
<keyword evidence="6" id="KW-1185">Reference proteome</keyword>
<evidence type="ECO:0000313" key="6">
    <source>
        <dbReference type="Proteomes" id="UP001265550"/>
    </source>
</evidence>
<feature type="transmembrane region" description="Helical" evidence="1">
    <location>
        <begin position="282"/>
        <end position="301"/>
    </location>
</feature>
<feature type="domain" description="7TM-DISM receptor extracellular" evidence="3">
    <location>
        <begin position="186"/>
        <end position="383"/>
    </location>
</feature>
<dbReference type="Pfam" id="PF07696">
    <property type="entry name" value="7TMR-DISMED2"/>
    <property type="match status" value="1"/>
</dbReference>
<feature type="transmembrane region" description="Helical" evidence="1">
    <location>
        <begin position="307"/>
        <end position="325"/>
    </location>
</feature>
<organism evidence="5 6">
    <name type="scientific">Hydrogenophaga laconesensis</name>
    <dbReference type="NCBI Taxonomy" id="1805971"/>
    <lineage>
        <taxon>Bacteria</taxon>
        <taxon>Pseudomonadati</taxon>
        <taxon>Pseudomonadota</taxon>
        <taxon>Betaproteobacteria</taxon>
        <taxon>Burkholderiales</taxon>
        <taxon>Comamonadaceae</taxon>
        <taxon>Hydrogenophaga</taxon>
    </lineage>
</organism>
<keyword evidence="1" id="KW-0472">Membrane</keyword>
<keyword evidence="1" id="KW-0812">Transmembrane</keyword>
<dbReference type="InterPro" id="IPR011622">
    <property type="entry name" value="7TMR_DISM_rcpt_extracell_dom2"/>
</dbReference>
<evidence type="ECO:0000313" key="5">
    <source>
        <dbReference type="EMBL" id="MDR7096704.1"/>
    </source>
</evidence>
<evidence type="ECO:0008006" key="7">
    <source>
        <dbReference type="Google" id="ProtNLM"/>
    </source>
</evidence>